<dbReference type="GO" id="GO:0016810">
    <property type="term" value="F:hydrolase activity, acting on carbon-nitrogen (but not peptide) bonds"/>
    <property type="evidence" value="ECO:0007669"/>
    <property type="project" value="InterPro"/>
</dbReference>
<evidence type="ECO:0000256" key="1">
    <source>
        <dbReference type="ARBA" id="ARBA00004613"/>
    </source>
</evidence>
<evidence type="ECO:0000313" key="6">
    <source>
        <dbReference type="Proteomes" id="UP000275281"/>
    </source>
</evidence>
<dbReference type="InterPro" id="IPR051398">
    <property type="entry name" value="Polysacch_Deacetylase"/>
</dbReference>
<dbReference type="InterPro" id="IPR002509">
    <property type="entry name" value="NODB_dom"/>
</dbReference>
<dbReference type="Proteomes" id="UP000275281">
    <property type="component" value="Unassembled WGS sequence"/>
</dbReference>
<evidence type="ECO:0000259" key="4">
    <source>
        <dbReference type="PROSITE" id="PS51677"/>
    </source>
</evidence>
<dbReference type="InterPro" id="IPR011330">
    <property type="entry name" value="Glyco_hydro/deAcase_b/a-brl"/>
</dbReference>
<organism evidence="5 6">
    <name type="scientific">Alteromonas sediminis</name>
    <dbReference type="NCBI Taxonomy" id="2259342"/>
    <lineage>
        <taxon>Bacteria</taxon>
        <taxon>Pseudomonadati</taxon>
        <taxon>Pseudomonadota</taxon>
        <taxon>Gammaproteobacteria</taxon>
        <taxon>Alteromonadales</taxon>
        <taxon>Alteromonadaceae</taxon>
        <taxon>Alteromonas/Salinimonas group</taxon>
        <taxon>Alteromonas</taxon>
    </lineage>
</organism>
<evidence type="ECO:0000256" key="3">
    <source>
        <dbReference type="SAM" id="SignalP"/>
    </source>
</evidence>
<dbReference type="GO" id="GO:0005576">
    <property type="term" value="C:extracellular region"/>
    <property type="evidence" value="ECO:0007669"/>
    <property type="project" value="UniProtKB-SubCell"/>
</dbReference>
<dbReference type="Pfam" id="PF01522">
    <property type="entry name" value="Polysacc_deac_1"/>
    <property type="match status" value="1"/>
</dbReference>
<reference evidence="5 6" key="1">
    <citation type="submission" date="2018-11" db="EMBL/GenBank/DDBJ databases">
        <authorList>
            <person name="Ye M.-Q."/>
            <person name="Du Z.-J."/>
        </authorList>
    </citation>
    <scope>NUCLEOTIDE SEQUENCE [LARGE SCALE GENOMIC DNA]</scope>
    <source>
        <strain evidence="5 6">U0105</strain>
    </source>
</reference>
<evidence type="ECO:0000313" key="5">
    <source>
        <dbReference type="EMBL" id="RPJ66817.1"/>
    </source>
</evidence>
<dbReference type="OrthoDB" id="9814639at2"/>
<dbReference type="PROSITE" id="PS51677">
    <property type="entry name" value="NODB"/>
    <property type="match status" value="1"/>
</dbReference>
<comment type="caution">
    <text evidence="5">The sequence shown here is derived from an EMBL/GenBank/DDBJ whole genome shotgun (WGS) entry which is preliminary data.</text>
</comment>
<name>A0A3N5XZP2_9ALTE</name>
<gene>
    <name evidence="5" type="ORF">DRW07_10465</name>
</gene>
<keyword evidence="6" id="KW-1185">Reference proteome</keyword>
<feature type="chain" id="PRO_5018279286" evidence="3">
    <location>
        <begin position="30"/>
        <end position="361"/>
    </location>
</feature>
<feature type="domain" description="NodB homology" evidence="4">
    <location>
        <begin position="93"/>
        <end position="295"/>
    </location>
</feature>
<feature type="signal peptide" evidence="3">
    <location>
        <begin position="1"/>
        <end position="29"/>
    </location>
</feature>
<evidence type="ECO:0000256" key="2">
    <source>
        <dbReference type="ARBA" id="ARBA00022729"/>
    </source>
</evidence>
<dbReference type="AlphaFoldDB" id="A0A3N5XZP2"/>
<dbReference type="PANTHER" id="PTHR34216">
    <property type="match status" value="1"/>
</dbReference>
<dbReference type="SUPFAM" id="SSF88713">
    <property type="entry name" value="Glycoside hydrolase/deacetylase"/>
    <property type="match status" value="1"/>
</dbReference>
<comment type="subcellular location">
    <subcellularLocation>
        <location evidence="1">Secreted</location>
    </subcellularLocation>
</comment>
<dbReference type="GO" id="GO:0005975">
    <property type="term" value="P:carbohydrate metabolic process"/>
    <property type="evidence" value="ECO:0007669"/>
    <property type="project" value="InterPro"/>
</dbReference>
<proteinExistence type="predicted"/>
<dbReference type="Gene3D" id="3.20.20.370">
    <property type="entry name" value="Glycoside hydrolase/deacetylase"/>
    <property type="match status" value="1"/>
</dbReference>
<protein>
    <submittedName>
        <fullName evidence="5">Polysaccharide deacetylase</fullName>
    </submittedName>
</protein>
<sequence length="361" mass="40827">MNYLWCSKPIMKSFLCFIGVVFCFNQALANSTPDQSSTVGLIYHHVATDTPPSTSVSPETFREHMAYIKKHFTVLPLQEAINKIKKGIALPPQSLVITFDDGYRNILENAHPILKEYGFSYTIFINPDRIGVEPAQLTWEEVRQMEREGVLFANHTIGHLHLLDKQPKETDSAWLDRVWRHVEQAQETLEQQVSYAPKYLAYPFGEYNALLAEKVLNEGYVGFAQHSGGISALSDFAALPRFPSAGIYANMRSLETKMKSLAMPVVASTPIDPELSERHNVTLSFTINSQDVRLSQVQCFYRGKPIDSRIDALTVSARVPDTLPEGRSRVNCTAPSNLHKGRFYWYSQPFFVAREDGTYPD</sequence>
<keyword evidence="2 3" id="KW-0732">Signal</keyword>
<dbReference type="EMBL" id="RPOK01000003">
    <property type="protein sequence ID" value="RPJ66817.1"/>
    <property type="molecule type" value="Genomic_DNA"/>
</dbReference>
<dbReference type="CDD" id="cd10973">
    <property type="entry name" value="CE4_DAC_u4_5s"/>
    <property type="match status" value="1"/>
</dbReference>
<accession>A0A3N5XZP2</accession>
<dbReference type="PANTHER" id="PTHR34216:SF3">
    <property type="entry name" value="POLY-BETA-1,6-N-ACETYL-D-GLUCOSAMINE N-DEACETYLASE"/>
    <property type="match status" value="1"/>
</dbReference>